<evidence type="ECO:0000256" key="2">
    <source>
        <dbReference type="ARBA" id="ARBA00023033"/>
    </source>
</evidence>
<gene>
    <name evidence="4" type="ORF">JI748_11565</name>
</gene>
<evidence type="ECO:0000313" key="5">
    <source>
        <dbReference type="Proteomes" id="UP000595857"/>
    </source>
</evidence>
<evidence type="ECO:0000313" key="4">
    <source>
        <dbReference type="EMBL" id="QQR38415.1"/>
    </source>
</evidence>
<dbReference type="InterPro" id="IPR050493">
    <property type="entry name" value="FAD-dep_Monooxygenase_BioMet"/>
</dbReference>
<dbReference type="PANTHER" id="PTHR13789:SF309">
    <property type="entry name" value="PUTATIVE (AFU_ORTHOLOGUE AFUA_6G14510)-RELATED"/>
    <property type="match status" value="1"/>
</dbReference>
<evidence type="ECO:0000259" key="3">
    <source>
        <dbReference type="Pfam" id="PF01494"/>
    </source>
</evidence>
<dbReference type="Pfam" id="PF01494">
    <property type="entry name" value="FAD_binding_3"/>
    <property type="match status" value="1"/>
</dbReference>
<dbReference type="RefSeq" id="WP_201630746.1">
    <property type="nucleotide sequence ID" value="NZ_CP068046.1"/>
</dbReference>
<protein>
    <submittedName>
        <fullName evidence="4">FAD-dependent monooxygenase</fullName>
    </submittedName>
</protein>
<dbReference type="GO" id="GO:0004497">
    <property type="term" value="F:monooxygenase activity"/>
    <property type="evidence" value="ECO:0007669"/>
    <property type="project" value="UniProtKB-KW"/>
</dbReference>
<keyword evidence="2 4" id="KW-0503">Monooxygenase</keyword>
<dbReference type="EMBL" id="CP068046">
    <property type="protein sequence ID" value="QQR38415.1"/>
    <property type="molecule type" value="Genomic_DNA"/>
</dbReference>
<dbReference type="InterPro" id="IPR002938">
    <property type="entry name" value="FAD-bd"/>
</dbReference>
<dbReference type="Gene3D" id="3.50.50.60">
    <property type="entry name" value="FAD/NAD(P)-binding domain"/>
    <property type="match status" value="1"/>
</dbReference>
<dbReference type="PRINTS" id="PR00420">
    <property type="entry name" value="RNGMNOXGNASE"/>
</dbReference>
<accession>A0ABX7C2G2</accession>
<name>A0ABX7C2G2_9HYPH</name>
<keyword evidence="5" id="KW-1185">Reference proteome</keyword>
<dbReference type="InterPro" id="IPR036188">
    <property type="entry name" value="FAD/NAD-bd_sf"/>
</dbReference>
<organism evidence="4 5">
    <name type="scientific">Devosia rhizoryzae</name>
    <dbReference type="NCBI Taxonomy" id="2774137"/>
    <lineage>
        <taxon>Bacteria</taxon>
        <taxon>Pseudomonadati</taxon>
        <taxon>Pseudomonadota</taxon>
        <taxon>Alphaproteobacteria</taxon>
        <taxon>Hyphomicrobiales</taxon>
        <taxon>Devosiaceae</taxon>
        <taxon>Devosia</taxon>
    </lineage>
</organism>
<reference evidence="4 5" key="1">
    <citation type="submission" date="2021-01" db="EMBL/GenBank/DDBJ databases">
        <title>Genome seq and assembly of Devosia sp. LEGU1.</title>
        <authorList>
            <person name="Chhetri G."/>
        </authorList>
    </citation>
    <scope>NUCLEOTIDE SEQUENCE [LARGE SCALE GENOMIC DNA]</scope>
    <source>
        <strain evidence="4 5">LEGU1</strain>
    </source>
</reference>
<dbReference type="PANTHER" id="PTHR13789">
    <property type="entry name" value="MONOOXYGENASE"/>
    <property type="match status" value="1"/>
</dbReference>
<feature type="domain" description="FAD-binding" evidence="3">
    <location>
        <begin position="3"/>
        <end position="338"/>
    </location>
</feature>
<sequence length="390" mass="41856">MRIAVIGAGIGGLSAAIGLRRVGAGVTLFERAADLRAAGSGLSIFGNGARALEALGLGEQFRAEANSAGIFVGGQRRPDGRWLSRTPQAALSQLRVIDRQHLHDMLQAATAGIAVQTGVLASADTGGTVCWTSDGIDTAEQFDLVVAADGIHSRIRQDVWGDVTPLRYAGYSAWRGITAEPVDLRGEAGETWGHGERFGIAPLADGRIYWFAVASMPAGTSFADEFAEVRRRFVHWHDPIGSIIERTRPADVFRRDIYDLSQPLRSFVNDKVVLLGDAAHAMTPDLGQGGNQAMEDAATLAALLAPLAARPAPQPDALRHALARYDQLRRSRTQAIARDARRLGAFAHVKGTLGVWGRDLMMRLIPPRVMAGRLVALQDWQPPAATPWSG</sequence>
<proteinExistence type="predicted"/>
<dbReference type="SUPFAM" id="SSF51905">
    <property type="entry name" value="FAD/NAD(P)-binding domain"/>
    <property type="match status" value="1"/>
</dbReference>
<evidence type="ECO:0000256" key="1">
    <source>
        <dbReference type="ARBA" id="ARBA00023002"/>
    </source>
</evidence>
<dbReference type="Proteomes" id="UP000595857">
    <property type="component" value="Chromosome"/>
</dbReference>
<keyword evidence="1" id="KW-0560">Oxidoreductase</keyword>